<sequence length="469" mass="50909">MNTTTFHTDLLIIGAGPTGLAAAQLALEHGYEVDLVDDNFQSGGQIWRGGAQTQHDKRAQLLAKMLAQSSRLRCHFQSKVVHLNGSINQFSAVLDHVQNTTSTSSRIMAKRVIIATGARELLLPFPGWTLPGVTGAGGLQALAKSGYPVKGKRVVVAGTGPLLLAVAASLVERGAIVTHIVEQTSFSKLKRFAFKLFATPSKLWQALGLAWKLRQQQYWSTAFVLEALGGKRLERVVIQHAGERKTIECDFLACGFGLVPNLELAAGIGCKFDTTKLPEESFMRSPLTLSPRLESSIAGVFCAGETTGVGGVDLALVEGRLAASSAVLSLKQAQTDNTAPNETEAQQQLANTIVEAKADRNKWQTFASNLESTFALREELTQLCRDDTIVCRCEDVRFQELKIHPDWRSAKLHTRCGMGPCQGRVCGTANRLLFGWERDLGRMPLSASPIESLLAIVESKEVTSNQEIT</sequence>
<dbReference type="PRINTS" id="PR00469">
    <property type="entry name" value="PNDRDTASEII"/>
</dbReference>
<protein>
    <submittedName>
        <fullName evidence="3">FAD-dependent oxidoreductase</fullName>
    </submittedName>
</protein>
<feature type="domain" description="FAD/NAD(P)-binding" evidence="2">
    <location>
        <begin position="9"/>
        <end position="307"/>
    </location>
</feature>
<dbReference type="InterPro" id="IPR041854">
    <property type="entry name" value="BFD-like_2Fe2S-bd_dom_sf"/>
</dbReference>
<dbReference type="Gene3D" id="1.10.10.1100">
    <property type="entry name" value="BFD-like [2Fe-2S]-binding domain"/>
    <property type="match status" value="1"/>
</dbReference>
<dbReference type="EMBL" id="CP133720">
    <property type="protein sequence ID" value="WMW79345.1"/>
    <property type="molecule type" value="Genomic_DNA"/>
</dbReference>
<dbReference type="PIRSF" id="PIRSF037495">
    <property type="entry name" value="Opine_OX_OoxA/HcnB"/>
    <property type="match status" value="1"/>
</dbReference>
<evidence type="ECO:0000259" key="2">
    <source>
        <dbReference type="Pfam" id="PF07992"/>
    </source>
</evidence>
<dbReference type="InterPro" id="IPR036188">
    <property type="entry name" value="FAD/NAD-bd_sf"/>
</dbReference>
<evidence type="ECO:0000313" key="3">
    <source>
        <dbReference type="EMBL" id="WMW79345.1"/>
    </source>
</evidence>
<dbReference type="InterPro" id="IPR023753">
    <property type="entry name" value="FAD/NAD-binding_dom"/>
</dbReference>
<dbReference type="Gene3D" id="3.50.50.60">
    <property type="entry name" value="FAD/NAD(P)-binding domain"/>
    <property type="match status" value="2"/>
</dbReference>
<dbReference type="Pfam" id="PF07992">
    <property type="entry name" value="Pyr_redox_2"/>
    <property type="match status" value="1"/>
</dbReference>
<dbReference type="InterPro" id="IPR051691">
    <property type="entry name" value="Metab_Enz_Cyan_OpOx_G3PDH"/>
</dbReference>
<dbReference type="InterPro" id="IPR017224">
    <property type="entry name" value="Opine_Oxase_asu/HCN_bsu"/>
</dbReference>
<evidence type="ECO:0000313" key="4">
    <source>
        <dbReference type="Proteomes" id="UP001181355"/>
    </source>
</evidence>
<keyword evidence="4" id="KW-1185">Reference proteome</keyword>
<dbReference type="PANTHER" id="PTHR42949:SF3">
    <property type="entry name" value="ANAEROBIC GLYCEROL-3-PHOSPHATE DEHYDROGENASE SUBUNIT B"/>
    <property type="match status" value="1"/>
</dbReference>
<accession>A0ABY9RGD9</accession>
<name>A0ABY9RGD9_9BURK</name>
<gene>
    <name evidence="3" type="ORF">RF679_11875</name>
</gene>
<dbReference type="PRINTS" id="PR00368">
    <property type="entry name" value="FADPNR"/>
</dbReference>
<evidence type="ECO:0000256" key="1">
    <source>
        <dbReference type="ARBA" id="ARBA00023002"/>
    </source>
</evidence>
<organism evidence="3 4">
    <name type="scientific">Undibacterium cyanobacteriorum</name>
    <dbReference type="NCBI Taxonomy" id="3073561"/>
    <lineage>
        <taxon>Bacteria</taxon>
        <taxon>Pseudomonadati</taxon>
        <taxon>Pseudomonadota</taxon>
        <taxon>Betaproteobacteria</taxon>
        <taxon>Burkholderiales</taxon>
        <taxon>Oxalobacteraceae</taxon>
        <taxon>Undibacterium</taxon>
    </lineage>
</organism>
<reference evidence="3" key="1">
    <citation type="submission" date="2023-09" db="EMBL/GenBank/DDBJ databases">
        <title>Undibacterium sp. 20NA77.5 isolated from freshwater.</title>
        <authorList>
            <person name="Le V."/>
            <person name="Ko S.-R."/>
            <person name="Ahn C.-Y."/>
            <person name="Oh H.-M."/>
        </authorList>
    </citation>
    <scope>NUCLEOTIDE SEQUENCE</scope>
    <source>
        <strain evidence="3">20NA77.5</strain>
    </source>
</reference>
<dbReference type="PANTHER" id="PTHR42949">
    <property type="entry name" value="ANAEROBIC GLYCEROL-3-PHOSPHATE DEHYDROGENASE SUBUNIT B"/>
    <property type="match status" value="1"/>
</dbReference>
<keyword evidence="1" id="KW-0560">Oxidoreductase</keyword>
<dbReference type="RefSeq" id="WP_309480843.1">
    <property type="nucleotide sequence ID" value="NZ_CP133720.1"/>
</dbReference>
<proteinExistence type="predicted"/>
<dbReference type="Proteomes" id="UP001181355">
    <property type="component" value="Chromosome"/>
</dbReference>
<dbReference type="SUPFAM" id="SSF51905">
    <property type="entry name" value="FAD/NAD(P)-binding domain"/>
    <property type="match status" value="1"/>
</dbReference>